<dbReference type="PROSITE" id="PS51683">
    <property type="entry name" value="SAM_OMT_II"/>
    <property type="match status" value="1"/>
</dbReference>
<proteinExistence type="predicted"/>
<dbReference type="AlphaFoldDB" id="W1N1F2"/>
<evidence type="ECO:0000256" key="3">
    <source>
        <dbReference type="ARBA" id="ARBA00022691"/>
    </source>
</evidence>
<organism evidence="5 6">
    <name type="scientific">Halomonas huangheensis</name>
    <dbReference type="NCBI Taxonomy" id="1178482"/>
    <lineage>
        <taxon>Bacteria</taxon>
        <taxon>Pseudomonadati</taxon>
        <taxon>Pseudomonadota</taxon>
        <taxon>Gammaproteobacteria</taxon>
        <taxon>Oceanospirillales</taxon>
        <taxon>Halomonadaceae</taxon>
        <taxon>Halomonas</taxon>
    </lineage>
</organism>
<dbReference type="InterPro" id="IPR012967">
    <property type="entry name" value="COMT_dimerisation"/>
</dbReference>
<keyword evidence="6" id="KW-1185">Reference proteome</keyword>
<dbReference type="eggNOG" id="COG2226">
    <property type="taxonomic scope" value="Bacteria"/>
</dbReference>
<dbReference type="Proteomes" id="UP000019113">
    <property type="component" value="Unassembled WGS sequence"/>
</dbReference>
<dbReference type="InterPro" id="IPR036388">
    <property type="entry name" value="WH-like_DNA-bd_sf"/>
</dbReference>
<dbReference type="Gene3D" id="1.10.10.10">
    <property type="entry name" value="Winged helix-like DNA-binding domain superfamily/Winged helix DNA-binding domain"/>
    <property type="match status" value="1"/>
</dbReference>
<reference evidence="5 6" key="1">
    <citation type="submission" date="2013-08" db="EMBL/GenBank/DDBJ databases">
        <title>draft genome of Halomonas huanghegensis, strain BJGMM-B45T.</title>
        <authorList>
            <person name="Miao C."/>
            <person name="Wan Y."/>
            <person name="Jin W."/>
        </authorList>
    </citation>
    <scope>NUCLEOTIDE SEQUENCE [LARGE SCALE GENOMIC DNA]</scope>
    <source>
        <strain evidence="5 6">BJGMM-B45</strain>
    </source>
</reference>
<keyword evidence="3" id="KW-0949">S-adenosyl-L-methionine</keyword>
<accession>W1N1F2</accession>
<dbReference type="OrthoDB" id="8700339at2"/>
<gene>
    <name evidence="5" type="ORF">BJB45_07495</name>
</gene>
<dbReference type="GO" id="GO:0008168">
    <property type="term" value="F:methyltransferase activity"/>
    <property type="evidence" value="ECO:0007669"/>
    <property type="project" value="UniProtKB-KW"/>
</dbReference>
<dbReference type="InterPro" id="IPR029063">
    <property type="entry name" value="SAM-dependent_MTases_sf"/>
</dbReference>
<keyword evidence="1" id="KW-0489">Methyltransferase</keyword>
<dbReference type="GO" id="GO:0032259">
    <property type="term" value="P:methylation"/>
    <property type="evidence" value="ECO:0007669"/>
    <property type="project" value="UniProtKB-KW"/>
</dbReference>
<comment type="caution">
    <text evidence="5">The sequence shown here is derived from an EMBL/GenBank/DDBJ whole genome shotgun (WGS) entry which is preliminary data.</text>
</comment>
<protein>
    <recommendedName>
        <fullName evidence="4">O-methyltransferase dimerisation domain-containing protein</fullName>
    </recommendedName>
</protein>
<sequence>MSASQTGACHVLQPYWDVALASVQADALRIALELDVFRLLSKPLPASAVAQQRSLHVDNTAHLLELLWSMQLLERQDCRDATGQWRYYASNIAAQYLNPDSVSYCGDAWRFRLRSLRQFGGQMDELLRSGQPGREVSESSTASAWQAAARVQICQEQRAATAGAAKSLVLRLPEFARAERLLDLGGGPGWVAIALASANKRLRGVVYDLPQAAAVARENIEREGLEQRLKAEGGDLTCDDFGEGYDLIWCSSVLHFVPDLMETLRRIKAALRPGGVLVCAHAELSDTPSAARKVMPYYLSLRMRGRLVTRDGELYQALQSVGFSELDSHSLVPFPMAPVTVLVGRRKMT</sequence>
<dbReference type="InterPro" id="IPR036390">
    <property type="entry name" value="WH_DNA-bd_sf"/>
</dbReference>
<keyword evidence="2" id="KW-0808">Transferase</keyword>
<name>W1N1F2_9GAMM</name>
<dbReference type="PANTHER" id="PTHR43712:SF2">
    <property type="entry name" value="O-METHYLTRANSFERASE CICE"/>
    <property type="match status" value="1"/>
</dbReference>
<dbReference type="GO" id="GO:0046983">
    <property type="term" value="F:protein dimerization activity"/>
    <property type="evidence" value="ECO:0007669"/>
    <property type="project" value="InterPro"/>
</dbReference>
<evidence type="ECO:0000259" key="4">
    <source>
        <dbReference type="Pfam" id="PF08100"/>
    </source>
</evidence>
<feature type="domain" description="O-methyltransferase dimerisation" evidence="4">
    <location>
        <begin position="16"/>
        <end position="97"/>
    </location>
</feature>
<dbReference type="STRING" id="1178482.AR456_08790"/>
<dbReference type="Pfam" id="PF08100">
    <property type="entry name" value="Dimerisation"/>
    <property type="match status" value="1"/>
</dbReference>
<dbReference type="EMBL" id="AVBC01000055">
    <property type="protein sequence ID" value="ERL49308.1"/>
    <property type="molecule type" value="Genomic_DNA"/>
</dbReference>
<evidence type="ECO:0000256" key="1">
    <source>
        <dbReference type="ARBA" id="ARBA00022603"/>
    </source>
</evidence>
<dbReference type="SUPFAM" id="SSF53335">
    <property type="entry name" value="S-adenosyl-L-methionine-dependent methyltransferases"/>
    <property type="match status" value="1"/>
</dbReference>
<dbReference type="CDD" id="cd02440">
    <property type="entry name" value="AdoMet_MTases"/>
    <property type="match status" value="1"/>
</dbReference>
<dbReference type="PANTHER" id="PTHR43712">
    <property type="entry name" value="PUTATIVE (AFU_ORTHOLOGUE AFUA_4G14580)-RELATED"/>
    <property type="match status" value="1"/>
</dbReference>
<dbReference type="RefSeq" id="WP_021821058.1">
    <property type="nucleotide sequence ID" value="NZ_AVBC01000055.1"/>
</dbReference>
<dbReference type="KEGG" id="hhu:AR456_08790"/>
<evidence type="ECO:0000313" key="6">
    <source>
        <dbReference type="Proteomes" id="UP000019113"/>
    </source>
</evidence>
<dbReference type="Pfam" id="PF13489">
    <property type="entry name" value="Methyltransf_23"/>
    <property type="match status" value="1"/>
</dbReference>
<dbReference type="PATRIC" id="fig|1178482.3.peg.4090"/>
<dbReference type="SUPFAM" id="SSF46785">
    <property type="entry name" value="Winged helix' DNA-binding domain"/>
    <property type="match status" value="1"/>
</dbReference>
<evidence type="ECO:0000256" key="2">
    <source>
        <dbReference type="ARBA" id="ARBA00022679"/>
    </source>
</evidence>
<evidence type="ECO:0000313" key="5">
    <source>
        <dbReference type="EMBL" id="ERL49308.1"/>
    </source>
</evidence>
<dbReference type="Gene3D" id="3.40.50.150">
    <property type="entry name" value="Vaccinia Virus protein VP39"/>
    <property type="match status" value="1"/>
</dbReference>
<dbReference type="InterPro" id="IPR016461">
    <property type="entry name" value="COMT-like"/>
</dbReference>